<dbReference type="EMBL" id="CP011371">
    <property type="protein sequence ID" value="AKJ27573.1"/>
    <property type="molecule type" value="Genomic_DNA"/>
</dbReference>
<reference evidence="2 3" key="1">
    <citation type="submission" date="2015-05" db="EMBL/GenBank/DDBJ databases">
        <authorList>
            <person name="Tang B."/>
            <person name="Yu Y."/>
        </authorList>
    </citation>
    <scope>NUCLEOTIDE SEQUENCE [LARGE SCALE GENOMIC DNA]</scope>
    <source>
        <strain evidence="2 3">DSM 7029</strain>
    </source>
</reference>
<evidence type="ECO:0000256" key="1">
    <source>
        <dbReference type="SAM" id="MobiDB-lite"/>
    </source>
</evidence>
<keyword evidence="3" id="KW-1185">Reference proteome</keyword>
<dbReference type="KEGG" id="pbh:AAW51_0882"/>
<protein>
    <submittedName>
        <fullName evidence="2">Uncharacterized protein</fullName>
    </submittedName>
</protein>
<organism evidence="2 3">
    <name type="scientific">Caldimonas brevitalea</name>
    <dbReference type="NCBI Taxonomy" id="413882"/>
    <lineage>
        <taxon>Bacteria</taxon>
        <taxon>Pseudomonadati</taxon>
        <taxon>Pseudomonadota</taxon>
        <taxon>Betaproteobacteria</taxon>
        <taxon>Burkholderiales</taxon>
        <taxon>Sphaerotilaceae</taxon>
        <taxon>Caldimonas</taxon>
    </lineage>
</organism>
<dbReference type="Proteomes" id="UP000035352">
    <property type="component" value="Chromosome"/>
</dbReference>
<gene>
    <name evidence="2" type="ORF">AAW51_0882</name>
</gene>
<evidence type="ECO:0000313" key="3">
    <source>
        <dbReference type="Proteomes" id="UP000035352"/>
    </source>
</evidence>
<feature type="region of interest" description="Disordered" evidence="1">
    <location>
        <begin position="23"/>
        <end position="57"/>
    </location>
</feature>
<name>A0A0G3BHW1_9BURK</name>
<proteinExistence type="predicted"/>
<sequence length="57" mass="6346">MLLSAVATEVRVFTKMRPKCDARSKKSIEPSRPWMLTRGCSGDMAMGGEGRGTDQQW</sequence>
<dbReference type="STRING" id="413882.AAW51_0882"/>
<evidence type="ECO:0000313" key="2">
    <source>
        <dbReference type="EMBL" id="AKJ27573.1"/>
    </source>
</evidence>
<accession>A0A0G3BHW1</accession>
<dbReference type="AlphaFoldDB" id="A0A0G3BHW1"/>